<evidence type="ECO:0000256" key="1">
    <source>
        <dbReference type="SAM" id="MobiDB-lite"/>
    </source>
</evidence>
<accession>G0UR50</accession>
<feature type="compositionally biased region" description="Low complexity" evidence="1">
    <location>
        <begin position="212"/>
        <end position="223"/>
    </location>
</feature>
<dbReference type="VEuPathDB" id="TriTrypDB:TcIL3000_8_700"/>
<name>G0UR50_TRYCI</name>
<feature type="region of interest" description="Disordered" evidence="1">
    <location>
        <begin position="1"/>
        <end position="82"/>
    </location>
</feature>
<feature type="compositionally biased region" description="Polar residues" evidence="1">
    <location>
        <begin position="10"/>
        <end position="20"/>
    </location>
</feature>
<evidence type="ECO:0000313" key="2">
    <source>
        <dbReference type="EMBL" id="CCC91861.1"/>
    </source>
</evidence>
<proteinExistence type="predicted"/>
<dbReference type="AlphaFoldDB" id="G0UR50"/>
<feature type="region of interest" description="Disordered" evidence="1">
    <location>
        <begin position="140"/>
        <end position="224"/>
    </location>
</feature>
<gene>
    <name evidence="2" type="ORF">TCIL3000_8_700</name>
</gene>
<organism evidence="2">
    <name type="scientific">Trypanosoma congolense (strain IL3000)</name>
    <dbReference type="NCBI Taxonomy" id="1068625"/>
    <lineage>
        <taxon>Eukaryota</taxon>
        <taxon>Discoba</taxon>
        <taxon>Euglenozoa</taxon>
        <taxon>Kinetoplastea</taxon>
        <taxon>Metakinetoplastina</taxon>
        <taxon>Trypanosomatida</taxon>
        <taxon>Trypanosomatidae</taxon>
        <taxon>Trypanosoma</taxon>
        <taxon>Nannomonas</taxon>
    </lineage>
</organism>
<protein>
    <submittedName>
        <fullName evidence="2">Uncharacterized protein TCIL3000_8_700</fullName>
    </submittedName>
</protein>
<dbReference type="EMBL" id="HE575321">
    <property type="protein sequence ID" value="CCC91861.1"/>
    <property type="molecule type" value="Genomic_DNA"/>
</dbReference>
<reference evidence="2" key="1">
    <citation type="journal article" date="2012" name="Proc. Natl. Acad. Sci. U.S.A.">
        <title>Antigenic diversity is generated by distinct evolutionary mechanisms in African trypanosome species.</title>
        <authorList>
            <person name="Jackson A.P."/>
            <person name="Berry A."/>
            <person name="Aslett M."/>
            <person name="Allison H.C."/>
            <person name="Burton P."/>
            <person name="Vavrova-Anderson J."/>
            <person name="Brown R."/>
            <person name="Browne H."/>
            <person name="Corton N."/>
            <person name="Hauser H."/>
            <person name="Gamble J."/>
            <person name="Gilderthorp R."/>
            <person name="Marcello L."/>
            <person name="McQuillan J."/>
            <person name="Otto T.D."/>
            <person name="Quail M.A."/>
            <person name="Sanders M.J."/>
            <person name="van Tonder A."/>
            <person name="Ginger M.L."/>
            <person name="Field M.C."/>
            <person name="Barry J.D."/>
            <person name="Hertz-Fowler C."/>
            <person name="Berriman M."/>
        </authorList>
    </citation>
    <scope>NUCLEOTIDE SEQUENCE</scope>
    <source>
        <strain evidence="2">IL3000</strain>
    </source>
</reference>
<sequence length="279" mass="29660">MARRTHSASKESATVESTPTRAKGKKKTGNSAEDPGCSGSSNKNIDKASDSSRDTVETSEVLHAVSKENPSPVAGRKKRSRACEEAVVIPPPAVSLFAKLQAKSSDFTTDWLLLQEDETTTSSVEPPISAELLEKLRQHQIARQKRRDAPAPTSATTNGAEGRICRSGDGKKARRKNGSIDTDEEYEPPCVPTTEGVPAQQSKGDEALTRNSSSVASSNSLGSEAGAVDGFTEEFLSFKKASDGKAMEPQPEVHARVTLAGGTCVLAMADRCANKAGWW</sequence>
<feature type="compositionally biased region" description="Basic and acidic residues" evidence="1">
    <location>
        <begin position="44"/>
        <end position="56"/>
    </location>
</feature>